<dbReference type="EMBL" id="MN740283">
    <property type="protein sequence ID" value="QHT97663.1"/>
    <property type="molecule type" value="Genomic_DNA"/>
</dbReference>
<dbReference type="AlphaFoldDB" id="A0A6C0J1Y8"/>
<accession>A0A6C0J1Y8</accession>
<sequence length="576" mass="65859">MLPLHSTKTQLPGSRRHDLFTKPDLESNKFVEEPTDPLKIPQVDLAPGQFVLLQKDLLLESSLNSIDKPTLTRDNGTITIETTAAIPQSLLSTIKLYPAQYTGRVSPTSTSSCQLVAGKLGDTYDPIKKRFLRRSFLENDYLGLIAREEEAGRTLIAFDRTYVLPAIAQYIAENGSYDTIRTQKLREQLQELNPAVSSTGEVYIRWQPSPELPPGQPFSLSSLRIYSFYDSAIENLSPLYMIFAPVGVEEVERLLVYLNVNIKLYSYFSNMAIESLPPEKGLDFRYLFPVRLSYIGSFTVISSNQLDGDVLESIYKFDCVPFVYSKIDELRGAFATYLMAEALFFEFPLRWEAGRFFVGMAGYIQAQDINQRFAQLLTELNLIQLKFTPVENFQAAVELARSTDVKCFYYHGRYYAVTSEKNVRKVPQELPPLDQLTISLIELKGPLQAVTETRTSEAAKQYLALMGYDTNPNPIPYENKIDLGYKTYQDGTRIFTIYYYTSTYKADRQIHEIDGPHDEQVRRGLERLLRRGYFSTQRFKNITRGYPNFVPSDQPIPRPLSRRVQSLLTELENLQA</sequence>
<protein>
    <submittedName>
        <fullName evidence="1">Uncharacterized protein</fullName>
    </submittedName>
</protein>
<name>A0A6C0J1Y8_9ZZZZ</name>
<proteinExistence type="predicted"/>
<evidence type="ECO:0000313" key="1">
    <source>
        <dbReference type="EMBL" id="QHT97663.1"/>
    </source>
</evidence>
<organism evidence="1">
    <name type="scientific">viral metagenome</name>
    <dbReference type="NCBI Taxonomy" id="1070528"/>
    <lineage>
        <taxon>unclassified sequences</taxon>
        <taxon>metagenomes</taxon>
        <taxon>organismal metagenomes</taxon>
    </lineage>
</organism>
<reference evidence="1" key="1">
    <citation type="journal article" date="2020" name="Nature">
        <title>Giant virus diversity and host interactions through global metagenomics.</title>
        <authorList>
            <person name="Schulz F."/>
            <person name="Roux S."/>
            <person name="Paez-Espino D."/>
            <person name="Jungbluth S."/>
            <person name="Walsh D.A."/>
            <person name="Denef V.J."/>
            <person name="McMahon K.D."/>
            <person name="Konstantinidis K.T."/>
            <person name="Eloe-Fadrosh E.A."/>
            <person name="Kyrpides N.C."/>
            <person name="Woyke T."/>
        </authorList>
    </citation>
    <scope>NUCLEOTIDE SEQUENCE</scope>
    <source>
        <strain evidence="1">GVMAG-M-3300025572-1</strain>
    </source>
</reference>